<comment type="caution">
    <text evidence="2">The sequence shown here is derived from an EMBL/GenBank/DDBJ whole genome shotgun (WGS) entry which is preliminary data.</text>
</comment>
<dbReference type="InterPro" id="IPR003673">
    <property type="entry name" value="CoA-Trfase_fam_III"/>
</dbReference>
<accession>A0ABD5Q6D0</accession>
<name>A0ABD5Q6D0_9EURY</name>
<reference evidence="2 3" key="1">
    <citation type="journal article" date="2019" name="Int. J. Syst. Evol. Microbiol.">
        <title>The Global Catalogue of Microorganisms (GCM) 10K type strain sequencing project: providing services to taxonomists for standard genome sequencing and annotation.</title>
        <authorList>
            <consortium name="The Broad Institute Genomics Platform"/>
            <consortium name="The Broad Institute Genome Sequencing Center for Infectious Disease"/>
            <person name="Wu L."/>
            <person name="Ma J."/>
        </authorList>
    </citation>
    <scope>NUCLEOTIDE SEQUENCE [LARGE SCALE GENOMIC DNA]</scope>
    <source>
        <strain evidence="2 3">XZYJ18</strain>
    </source>
</reference>
<keyword evidence="1 2" id="KW-0808">Transferase</keyword>
<sequence length="402" mass="43464">MGTDTNDSQPLADVTVLELGNIVAGPFASVMLADLGAEVVKVERPGSGDVLRSAGEAGPPMFDALNRNKRSIELDLKSDAGREAFLDLADRADVVVENLGPGVADRLGIGYDELSERNSELVYLSIKGFLDGPYGDRAGMDVVAEAMSGLMSMTGEPGRKPVRVGTSIADMGAAMYGVMGVLVALRERERTGEGRRVDGPLFEAVASWMGYWITYADRYGRDHPSLGASHPTWALYDVFRVGDQDDWLFLGVTTERHWPALCRAIDREDLLADERFDTSQSRLDHKAELTETVAEELRDRDRESVLAALLAEDVPAAPVNDPSDLVDDDHLDAVDLLAEFDSAEDGQSLQTVMTPVHGDGIAPAQRLDPPELGEHTEEILRTAGLDDDAIAALRNRGAFGSE</sequence>
<dbReference type="AlphaFoldDB" id="A0ABD5Q6D0"/>
<dbReference type="Proteomes" id="UP001595945">
    <property type="component" value="Unassembled WGS sequence"/>
</dbReference>
<protein>
    <submittedName>
        <fullName evidence="2">CaiB/BaiF CoA transferase family protein</fullName>
    </submittedName>
</protein>
<organism evidence="2 3">
    <name type="scientific">Halorussus aquaticus</name>
    <dbReference type="NCBI Taxonomy" id="2953748"/>
    <lineage>
        <taxon>Archaea</taxon>
        <taxon>Methanobacteriati</taxon>
        <taxon>Methanobacteriota</taxon>
        <taxon>Stenosarchaea group</taxon>
        <taxon>Halobacteria</taxon>
        <taxon>Halobacteriales</taxon>
        <taxon>Haladaptataceae</taxon>
        <taxon>Halorussus</taxon>
    </lineage>
</organism>
<keyword evidence="3" id="KW-1185">Reference proteome</keyword>
<dbReference type="PANTHER" id="PTHR48207:SF3">
    <property type="entry name" value="SUCCINATE--HYDROXYMETHYLGLUTARATE COA-TRANSFERASE"/>
    <property type="match status" value="1"/>
</dbReference>
<evidence type="ECO:0000313" key="2">
    <source>
        <dbReference type="EMBL" id="MFC4826017.1"/>
    </source>
</evidence>
<dbReference type="InterPro" id="IPR044855">
    <property type="entry name" value="CoA-Trfase_III_dom3_sf"/>
</dbReference>
<dbReference type="PANTHER" id="PTHR48207">
    <property type="entry name" value="SUCCINATE--HYDROXYMETHYLGLUTARATE COA-TRANSFERASE"/>
    <property type="match status" value="1"/>
</dbReference>
<gene>
    <name evidence="2" type="ORF">ACFO9K_17310</name>
</gene>
<dbReference type="RefSeq" id="WP_254268344.1">
    <property type="nucleotide sequence ID" value="NZ_CP100400.1"/>
</dbReference>
<dbReference type="EMBL" id="JBHSHT010000002">
    <property type="protein sequence ID" value="MFC4826017.1"/>
    <property type="molecule type" value="Genomic_DNA"/>
</dbReference>
<dbReference type="GeneID" id="73046891"/>
<dbReference type="GO" id="GO:0016740">
    <property type="term" value="F:transferase activity"/>
    <property type="evidence" value="ECO:0007669"/>
    <property type="project" value="UniProtKB-KW"/>
</dbReference>
<dbReference type="Gene3D" id="3.40.50.10540">
    <property type="entry name" value="Crotonobetainyl-coa:carnitine coa-transferase, domain 1"/>
    <property type="match status" value="1"/>
</dbReference>
<dbReference type="InterPro" id="IPR050483">
    <property type="entry name" value="CoA-transferase_III_domain"/>
</dbReference>
<dbReference type="SUPFAM" id="SSF89796">
    <property type="entry name" value="CoA-transferase family III (CaiB/BaiF)"/>
    <property type="match status" value="1"/>
</dbReference>
<proteinExistence type="predicted"/>
<evidence type="ECO:0000256" key="1">
    <source>
        <dbReference type="ARBA" id="ARBA00022679"/>
    </source>
</evidence>
<dbReference type="Pfam" id="PF02515">
    <property type="entry name" value="CoA_transf_3"/>
    <property type="match status" value="1"/>
</dbReference>
<dbReference type="Gene3D" id="3.30.1540.10">
    <property type="entry name" value="formyl-coa transferase, domain 3"/>
    <property type="match status" value="1"/>
</dbReference>
<evidence type="ECO:0000313" key="3">
    <source>
        <dbReference type="Proteomes" id="UP001595945"/>
    </source>
</evidence>
<dbReference type="InterPro" id="IPR023606">
    <property type="entry name" value="CoA-Trfase_III_dom_1_sf"/>
</dbReference>